<dbReference type="EMBL" id="JAUSXK010000001">
    <property type="protein sequence ID" value="MDQ0642305.1"/>
    <property type="molecule type" value="Genomic_DNA"/>
</dbReference>
<accession>A0ABU0P4P9</accession>
<gene>
    <name evidence="2" type="ORF">QFZ46_000465</name>
</gene>
<dbReference type="PANTHER" id="PTHR43157">
    <property type="entry name" value="PHOSPHATIDYLINOSITOL-GLYCAN BIOSYNTHESIS CLASS F PROTEIN-RELATED"/>
    <property type="match status" value="1"/>
</dbReference>
<reference evidence="2 3" key="1">
    <citation type="submission" date="2023-07" db="EMBL/GenBank/DDBJ databases">
        <title>Comparative genomics of wheat-associated soil bacteria to identify genetic determinants of phenazine resistance.</title>
        <authorList>
            <person name="Mouncey N."/>
        </authorList>
    </citation>
    <scope>NUCLEOTIDE SEQUENCE [LARGE SCALE GENOMIC DNA]</scope>
    <source>
        <strain evidence="2 3">W2I7</strain>
    </source>
</reference>
<dbReference type="InterPro" id="IPR036291">
    <property type="entry name" value="NAD(P)-bd_dom_sf"/>
</dbReference>
<sequence>MLWTLNVQEDDMSDKKVIVITGGSDGIGAAGARRLHADGHQVVLVGRSPDKTRAVAHEVGAEYFLSDFARLDDVRDLAAALTAKHPRIDVLANNAGGMLGARVETVDGFEQTFQVNHLAPFLLTNLLQDTLIASGATVIQTASVAARLFGHIDMADLNNERAYSPLKAYGDAKLANILFTRELHTRFHARGVSTAAFHPGVIATGFAAGSTNSAMKFLYTNPVAKRFLRSSDAGADQLVWLAESLPGSAWKSGSYYEKRSIARRVNPQSTDDRLAAALWRESAAMTMRG</sequence>
<evidence type="ECO:0000256" key="1">
    <source>
        <dbReference type="ARBA" id="ARBA00023002"/>
    </source>
</evidence>
<dbReference type="Proteomes" id="UP001239085">
    <property type="component" value="Unassembled WGS sequence"/>
</dbReference>
<comment type="caution">
    <text evidence="2">The sequence shown here is derived from an EMBL/GenBank/DDBJ whole genome shotgun (WGS) entry which is preliminary data.</text>
</comment>
<protein>
    <submittedName>
        <fullName evidence="2">NAD(P)-dependent dehydrogenase (Short-subunit alcohol dehydrogenase family)</fullName>
    </submittedName>
</protein>
<keyword evidence="3" id="KW-1185">Reference proteome</keyword>
<name>A0ABU0P4P9_9MICO</name>
<evidence type="ECO:0000313" key="3">
    <source>
        <dbReference type="Proteomes" id="UP001239085"/>
    </source>
</evidence>
<dbReference type="SUPFAM" id="SSF51735">
    <property type="entry name" value="NAD(P)-binding Rossmann-fold domains"/>
    <property type="match status" value="1"/>
</dbReference>
<dbReference type="PANTHER" id="PTHR43157:SF31">
    <property type="entry name" value="PHOSPHATIDYLINOSITOL-GLYCAN BIOSYNTHESIS CLASS F PROTEIN"/>
    <property type="match status" value="1"/>
</dbReference>
<dbReference type="RefSeq" id="WP_307357914.1">
    <property type="nucleotide sequence ID" value="NZ_JAUSXK010000001.1"/>
</dbReference>
<keyword evidence="1" id="KW-0560">Oxidoreductase</keyword>
<organism evidence="2 3">
    <name type="scientific">Microbacterium murale</name>
    <dbReference type="NCBI Taxonomy" id="1081040"/>
    <lineage>
        <taxon>Bacteria</taxon>
        <taxon>Bacillati</taxon>
        <taxon>Actinomycetota</taxon>
        <taxon>Actinomycetes</taxon>
        <taxon>Micrococcales</taxon>
        <taxon>Microbacteriaceae</taxon>
        <taxon>Microbacterium</taxon>
    </lineage>
</organism>
<dbReference type="PRINTS" id="PR00081">
    <property type="entry name" value="GDHRDH"/>
</dbReference>
<proteinExistence type="predicted"/>
<dbReference type="Gene3D" id="3.40.50.720">
    <property type="entry name" value="NAD(P)-binding Rossmann-like Domain"/>
    <property type="match status" value="1"/>
</dbReference>
<dbReference type="InterPro" id="IPR002347">
    <property type="entry name" value="SDR_fam"/>
</dbReference>
<dbReference type="Pfam" id="PF00106">
    <property type="entry name" value="adh_short"/>
    <property type="match status" value="1"/>
</dbReference>
<evidence type="ECO:0000313" key="2">
    <source>
        <dbReference type="EMBL" id="MDQ0642305.1"/>
    </source>
</evidence>